<protein>
    <submittedName>
        <fullName evidence="7">Inositol 2-dehydrogenase</fullName>
    </submittedName>
    <submittedName>
        <fullName evidence="6">Oxidoreductase</fullName>
    </submittedName>
</protein>
<dbReference type="OrthoDB" id="256869at2"/>
<dbReference type="InterPro" id="IPR000683">
    <property type="entry name" value="Gfo/Idh/MocA-like_OxRdtase_N"/>
</dbReference>
<evidence type="ECO:0000259" key="4">
    <source>
        <dbReference type="Pfam" id="PF01408"/>
    </source>
</evidence>
<dbReference type="PANTHER" id="PTHR42840:SF3">
    <property type="entry name" value="BINDING ROSSMANN FOLD OXIDOREDUCTASE, PUTATIVE (AFU_ORTHOLOGUE AFUA_2G10240)-RELATED"/>
    <property type="match status" value="1"/>
</dbReference>
<accession>A0A0U3HBK8</accession>
<dbReference type="InterPro" id="IPR055170">
    <property type="entry name" value="GFO_IDH_MocA-like_dom"/>
</dbReference>
<evidence type="ECO:0000256" key="1">
    <source>
        <dbReference type="ARBA" id="ARBA00010928"/>
    </source>
</evidence>
<reference evidence="7 9" key="2">
    <citation type="submission" date="2019-07" db="EMBL/GenBank/DDBJ databases">
        <title>Whole genome shotgun sequence of Kocuria flava NBRC 107626.</title>
        <authorList>
            <person name="Hosoyama A."/>
            <person name="Uohara A."/>
            <person name="Ohji S."/>
            <person name="Ichikawa N."/>
        </authorList>
    </citation>
    <scope>NUCLEOTIDE SEQUENCE [LARGE SCALE GENOMIC DNA]</scope>
    <source>
        <strain evidence="7 9">NBRC 107626</strain>
    </source>
</reference>
<dbReference type="InterPro" id="IPR036291">
    <property type="entry name" value="NAD(P)-bd_dom_sf"/>
</dbReference>
<dbReference type="STRING" id="446860.AS188_00950"/>
<evidence type="ECO:0000256" key="2">
    <source>
        <dbReference type="ARBA" id="ARBA00023002"/>
    </source>
</evidence>
<dbReference type="Gene3D" id="3.40.50.720">
    <property type="entry name" value="NAD(P)-binding Rossmann-like Domain"/>
    <property type="match status" value="1"/>
</dbReference>
<evidence type="ECO:0000259" key="5">
    <source>
        <dbReference type="Pfam" id="PF22725"/>
    </source>
</evidence>
<comment type="similarity">
    <text evidence="1">Belongs to the Gfo/Idh/MocA family.</text>
</comment>
<dbReference type="Proteomes" id="UP000057181">
    <property type="component" value="Chromosome"/>
</dbReference>
<dbReference type="GO" id="GO:0000166">
    <property type="term" value="F:nucleotide binding"/>
    <property type="evidence" value="ECO:0007669"/>
    <property type="project" value="InterPro"/>
</dbReference>
<name>A0A0U3HBK8_9MICC</name>
<dbReference type="EMBL" id="BJZR01000107">
    <property type="protein sequence ID" value="GEO93354.1"/>
    <property type="molecule type" value="Genomic_DNA"/>
</dbReference>
<evidence type="ECO:0000313" key="9">
    <source>
        <dbReference type="Proteomes" id="UP000321155"/>
    </source>
</evidence>
<feature type="domain" description="Gfo/Idh/MocA-like oxidoreductase N-terminal" evidence="4">
    <location>
        <begin position="3"/>
        <end position="119"/>
    </location>
</feature>
<keyword evidence="9" id="KW-1185">Reference proteome</keyword>
<evidence type="ECO:0000313" key="7">
    <source>
        <dbReference type="EMBL" id="GEO93354.1"/>
    </source>
</evidence>
<proteinExistence type="inferred from homology"/>
<dbReference type="RefSeq" id="WP_058857267.1">
    <property type="nucleotide sequence ID" value="NZ_BJZR01000107.1"/>
</dbReference>
<dbReference type="EMBL" id="CP013254">
    <property type="protein sequence ID" value="ALU38553.1"/>
    <property type="molecule type" value="Genomic_DNA"/>
</dbReference>
<dbReference type="Pfam" id="PF01408">
    <property type="entry name" value="GFO_IDH_MocA"/>
    <property type="match status" value="1"/>
</dbReference>
<dbReference type="Proteomes" id="UP000321155">
    <property type="component" value="Unassembled WGS sequence"/>
</dbReference>
<keyword evidence="3" id="KW-0520">NAD</keyword>
<dbReference type="PANTHER" id="PTHR42840">
    <property type="entry name" value="NAD(P)-BINDING ROSSMANN-FOLD SUPERFAMILY PROTEIN-RELATED"/>
    <property type="match status" value="1"/>
</dbReference>
<dbReference type="GO" id="GO:0006740">
    <property type="term" value="P:NADPH regeneration"/>
    <property type="evidence" value="ECO:0007669"/>
    <property type="project" value="TreeGrafter"/>
</dbReference>
<dbReference type="SUPFAM" id="SSF51735">
    <property type="entry name" value="NAD(P)-binding Rossmann-fold domains"/>
    <property type="match status" value="1"/>
</dbReference>
<evidence type="ECO:0000313" key="8">
    <source>
        <dbReference type="Proteomes" id="UP000057181"/>
    </source>
</evidence>
<dbReference type="Gene3D" id="3.30.360.10">
    <property type="entry name" value="Dihydrodipicolinate Reductase, domain 2"/>
    <property type="match status" value="1"/>
</dbReference>
<dbReference type="GO" id="GO:0005737">
    <property type="term" value="C:cytoplasm"/>
    <property type="evidence" value="ECO:0007669"/>
    <property type="project" value="TreeGrafter"/>
</dbReference>
<feature type="domain" description="GFO/IDH/MocA-like oxidoreductase" evidence="5">
    <location>
        <begin position="129"/>
        <end position="248"/>
    </location>
</feature>
<dbReference type="SUPFAM" id="SSF55347">
    <property type="entry name" value="Glyceraldehyde-3-phosphate dehydrogenase-like, C-terminal domain"/>
    <property type="match status" value="1"/>
</dbReference>
<evidence type="ECO:0000256" key="3">
    <source>
        <dbReference type="ARBA" id="ARBA00023027"/>
    </source>
</evidence>
<dbReference type="Pfam" id="PF22725">
    <property type="entry name" value="GFO_IDH_MocA_C3"/>
    <property type="match status" value="1"/>
</dbReference>
<dbReference type="AlphaFoldDB" id="A0A0U3HBK8"/>
<keyword evidence="2" id="KW-0560">Oxidoreductase</keyword>
<organism evidence="6 8">
    <name type="scientific">Kocuria flava</name>
    <dbReference type="NCBI Taxonomy" id="446860"/>
    <lineage>
        <taxon>Bacteria</taxon>
        <taxon>Bacillati</taxon>
        <taxon>Actinomycetota</taxon>
        <taxon>Actinomycetes</taxon>
        <taxon>Micrococcales</taxon>
        <taxon>Micrococcaceae</taxon>
        <taxon>Kocuria</taxon>
    </lineage>
</organism>
<reference evidence="6 8" key="1">
    <citation type="submission" date="2015-11" db="EMBL/GenBank/DDBJ databases">
        <title>Complete Genome Sequence of Kocuria flava strain HO-9041.</title>
        <authorList>
            <person name="Zhou M."/>
            <person name="Dai J."/>
        </authorList>
    </citation>
    <scope>NUCLEOTIDE SEQUENCE [LARGE SCALE GENOMIC DNA]</scope>
    <source>
        <strain evidence="6 8">HO-9041</strain>
    </source>
</reference>
<gene>
    <name evidence="6" type="ORF">AS188_00950</name>
    <name evidence="7" type="ORF">KFL01_26600</name>
</gene>
<dbReference type="GO" id="GO:0016491">
    <property type="term" value="F:oxidoreductase activity"/>
    <property type="evidence" value="ECO:0007669"/>
    <property type="project" value="UniProtKB-KW"/>
</dbReference>
<dbReference type="KEGG" id="kfv:AS188_00950"/>
<sequence length="331" mass="35072">MQRFALIGAGFIGSVHAQSLAAHPGVDLRCVYDLDPARAAHVSAAHGARPARSLEEAFDPAQVDAVFIASSTDTHAAHLRRAADAGIAALVEKPIDLDLAHAKDVVAHVEAAGIPAMVDFNRRFDRDHASLKRVVDSGELGEIALVQLTSRGPSLPPIEYLKVSGGQMRDQTVHFFDLARWLTGADPVEVHVMGSALSDPQVADIGDVDTSIATLRLPGGALVQIDSVRHTGYGYDERLEVLGSAGMAESGRMRAGNLTRFAGPTATSEGLHPGWFERVQPTYAAALAAFVTALEENTPPPVTLRDGLRAQAIAEAATLSLRTGQPQTITY</sequence>
<evidence type="ECO:0000313" key="6">
    <source>
        <dbReference type="EMBL" id="ALU38553.1"/>
    </source>
</evidence>